<keyword evidence="5" id="KW-0539">Nucleus</keyword>
<feature type="region of interest" description="Disordered" evidence="7">
    <location>
        <begin position="484"/>
        <end position="503"/>
    </location>
</feature>
<dbReference type="InterPro" id="IPR019734">
    <property type="entry name" value="TPR_rpt"/>
</dbReference>
<evidence type="ECO:0000256" key="2">
    <source>
        <dbReference type="ARBA" id="ARBA00008402"/>
    </source>
</evidence>
<dbReference type="Proteomes" id="UP000288216">
    <property type="component" value="Unassembled WGS sequence"/>
</dbReference>
<dbReference type="PANTHER" id="PTHR15081:SF1">
    <property type="entry name" value="NUCLEAR AUTOANTIGENIC SPERM PROTEIN"/>
    <property type="match status" value="1"/>
</dbReference>
<dbReference type="GO" id="GO:0034080">
    <property type="term" value="P:CENP-A containing chromatin assembly"/>
    <property type="evidence" value="ECO:0007669"/>
    <property type="project" value="TreeGrafter"/>
</dbReference>
<evidence type="ECO:0000313" key="10">
    <source>
        <dbReference type="Proteomes" id="UP000288216"/>
    </source>
</evidence>
<keyword evidence="3" id="KW-0677">Repeat</keyword>
<evidence type="ECO:0000256" key="1">
    <source>
        <dbReference type="ARBA" id="ARBA00004123"/>
    </source>
</evidence>
<evidence type="ECO:0000256" key="4">
    <source>
        <dbReference type="ARBA" id="ARBA00022803"/>
    </source>
</evidence>
<comment type="subcellular location">
    <subcellularLocation>
        <location evidence="1">Nucleus</location>
    </subcellularLocation>
</comment>
<evidence type="ECO:0000259" key="8">
    <source>
        <dbReference type="Pfam" id="PF10516"/>
    </source>
</evidence>
<reference evidence="9 10" key="1">
    <citation type="journal article" date="2018" name="Nat. Ecol. Evol.">
        <title>Shark genomes provide insights into elasmobranch evolution and the origin of vertebrates.</title>
        <authorList>
            <person name="Hara Y"/>
            <person name="Yamaguchi K"/>
            <person name="Onimaru K"/>
            <person name="Kadota M"/>
            <person name="Koyanagi M"/>
            <person name="Keeley SD"/>
            <person name="Tatsumi K"/>
            <person name="Tanaka K"/>
            <person name="Motone F"/>
            <person name="Kageyama Y"/>
            <person name="Nozu R"/>
            <person name="Adachi N"/>
            <person name="Nishimura O"/>
            <person name="Nakagawa R"/>
            <person name="Tanegashima C"/>
            <person name="Kiyatake I"/>
            <person name="Matsumoto R"/>
            <person name="Murakumo K"/>
            <person name="Nishida K"/>
            <person name="Terakita A"/>
            <person name="Kuratani S"/>
            <person name="Sato K"/>
            <person name="Hyodo S Kuraku.S."/>
        </authorList>
    </citation>
    <scope>NUCLEOTIDE SEQUENCE [LARGE SCALE GENOMIC DNA]</scope>
</reference>
<feature type="compositionally biased region" description="Basic and acidic residues" evidence="7">
    <location>
        <begin position="243"/>
        <end position="277"/>
    </location>
</feature>
<accession>A0A401PCP4</accession>
<sequence>MADQEPSASTSSVPGSAEGADISVDAMKLLGTGKRHMVMEDFAAAVNAFQDACRLLSTTHGEIAEECGEAYFCYGKALLELARMERGVLGNALQGVPDDDDDEETAAGEDSKIENPEDLDEKEKEELREQVYAALAEESDKPAEDEASADWDVVHEKRLTKTPSKETKVNSPTGEPCATNETLTKIESLVEQGDEDINEPMDEVVDCHPENGDVGQEEKGEQCVSIPEDVKNHLESQGSTGKDYSKTEDAGKDYPKTEDAGEKVTLEAVEVGKKTEGKVALPLQDSLEDQDKESNADEEPEIMKGDESEENDKLSNGSKITEKTKDGVAGSEECMEEGEDDSNAVDGSDDDDENEGTAEKDAESEEVDNLQLAWEMLELAKVIFQRQESKKIQLCAAQAYLKLGEVGIESENYIQAIEDFRECLSIQEKHLEPHNRLLAETHYQLGLAYSFNNQYDLSLKHFKDSFSVIEKRLALLTDRIDKTEEKGKSPAKDTDAVSEDKQEIEELKELLPEIKAKIEDAEESKDGRATKALQETLSRPAAFSGFETQNLASSAPAVQAGKVDEASTSTSNCVSNISHLIRKKRKPEDGERDNKEPKKAKQEESAVNGGCGDTAHDRNGVAEKMESQENVSPKKSEAEAQLSAS</sequence>
<name>A0A401PCP4_SCYTO</name>
<evidence type="ECO:0000256" key="3">
    <source>
        <dbReference type="ARBA" id="ARBA00022737"/>
    </source>
</evidence>
<dbReference type="InterPro" id="IPR019544">
    <property type="entry name" value="Tetratricopeptide_SHNi-TPR_dom"/>
</dbReference>
<feature type="compositionally biased region" description="Acidic residues" evidence="7">
    <location>
        <begin position="286"/>
        <end position="300"/>
    </location>
</feature>
<protein>
    <recommendedName>
        <fullName evidence="8">Tetratricopeptide SHNi-TPR domain-containing protein</fullName>
    </recommendedName>
</protein>
<feature type="compositionally biased region" description="Acidic residues" evidence="7">
    <location>
        <begin position="192"/>
        <end position="204"/>
    </location>
</feature>
<feature type="region of interest" description="Disordered" evidence="7">
    <location>
        <begin position="158"/>
        <end position="367"/>
    </location>
</feature>
<feature type="compositionally biased region" description="Basic and acidic residues" evidence="7">
    <location>
        <begin position="614"/>
        <end position="638"/>
    </location>
</feature>
<gene>
    <name evidence="9" type="ORF">scyTo_0001401</name>
</gene>
<evidence type="ECO:0000256" key="6">
    <source>
        <dbReference type="PROSITE-ProRule" id="PRU00339"/>
    </source>
</evidence>
<feature type="compositionally biased region" description="Basic and acidic residues" evidence="7">
    <location>
        <begin position="158"/>
        <end position="168"/>
    </location>
</feature>
<comment type="similarity">
    <text evidence="2">Belongs to the NASP family.</text>
</comment>
<dbReference type="Pfam" id="PF10516">
    <property type="entry name" value="SHNi-TPR"/>
    <property type="match status" value="1"/>
</dbReference>
<feature type="domain" description="Tetratricopeptide SHNi-TPR" evidence="8">
    <location>
        <begin position="400"/>
        <end position="434"/>
    </location>
</feature>
<dbReference type="SMART" id="SM00028">
    <property type="entry name" value="TPR"/>
    <property type="match status" value="3"/>
</dbReference>
<dbReference type="EMBL" id="BFAA01000313">
    <property type="protein sequence ID" value="GCB70894.1"/>
    <property type="molecule type" value="Genomic_DNA"/>
</dbReference>
<feature type="repeat" description="TPR" evidence="6">
    <location>
        <begin position="439"/>
        <end position="472"/>
    </location>
</feature>
<keyword evidence="10" id="KW-1185">Reference proteome</keyword>
<proteinExistence type="inferred from homology"/>
<feature type="region of interest" description="Disordered" evidence="7">
    <location>
        <begin position="562"/>
        <end position="645"/>
    </location>
</feature>
<dbReference type="GO" id="GO:0042393">
    <property type="term" value="F:histone binding"/>
    <property type="evidence" value="ECO:0007669"/>
    <property type="project" value="TreeGrafter"/>
</dbReference>
<feature type="compositionally biased region" description="Basic and acidic residues" evidence="7">
    <location>
        <begin position="109"/>
        <end position="124"/>
    </location>
</feature>
<feature type="region of interest" description="Disordered" evidence="7">
    <location>
        <begin position="93"/>
        <end position="124"/>
    </location>
</feature>
<feature type="compositionally biased region" description="Polar residues" evidence="7">
    <location>
        <begin position="566"/>
        <end position="578"/>
    </location>
</feature>
<evidence type="ECO:0000313" key="9">
    <source>
        <dbReference type="EMBL" id="GCB70894.1"/>
    </source>
</evidence>
<evidence type="ECO:0000256" key="5">
    <source>
        <dbReference type="ARBA" id="ARBA00023242"/>
    </source>
</evidence>
<feature type="compositionally biased region" description="Basic and acidic residues" evidence="7">
    <location>
        <begin position="586"/>
        <end position="604"/>
    </location>
</feature>
<dbReference type="OMA" id="GRTANEC"/>
<keyword evidence="4 6" id="KW-0802">TPR repeat</keyword>
<dbReference type="AlphaFoldDB" id="A0A401PCP4"/>
<feature type="compositionally biased region" description="Polar residues" evidence="7">
    <location>
        <begin position="169"/>
        <end position="185"/>
    </location>
</feature>
<dbReference type="PROSITE" id="PS50005">
    <property type="entry name" value="TPR"/>
    <property type="match status" value="2"/>
</dbReference>
<dbReference type="InterPro" id="IPR011990">
    <property type="entry name" value="TPR-like_helical_dom_sf"/>
</dbReference>
<dbReference type="OrthoDB" id="5587616at2759"/>
<feature type="compositionally biased region" description="Acidic residues" evidence="7">
    <location>
        <begin position="97"/>
        <end position="107"/>
    </location>
</feature>
<comment type="caution">
    <text evidence="9">The sequence shown here is derived from an EMBL/GenBank/DDBJ whole genome shotgun (WGS) entry which is preliminary data.</text>
</comment>
<evidence type="ECO:0000256" key="7">
    <source>
        <dbReference type="SAM" id="MobiDB-lite"/>
    </source>
</evidence>
<dbReference type="SUPFAM" id="SSF48452">
    <property type="entry name" value="TPR-like"/>
    <property type="match status" value="1"/>
</dbReference>
<feature type="compositionally biased region" description="Acidic residues" evidence="7">
    <location>
        <begin position="333"/>
        <end position="367"/>
    </location>
</feature>
<feature type="repeat" description="TPR" evidence="6">
    <location>
        <begin position="397"/>
        <end position="430"/>
    </location>
</feature>
<dbReference type="STRING" id="75743.A0A401PCP4"/>
<organism evidence="9 10">
    <name type="scientific">Scyliorhinus torazame</name>
    <name type="common">Cloudy catshark</name>
    <name type="synonym">Catulus torazame</name>
    <dbReference type="NCBI Taxonomy" id="75743"/>
    <lineage>
        <taxon>Eukaryota</taxon>
        <taxon>Metazoa</taxon>
        <taxon>Chordata</taxon>
        <taxon>Craniata</taxon>
        <taxon>Vertebrata</taxon>
        <taxon>Chondrichthyes</taxon>
        <taxon>Elasmobranchii</taxon>
        <taxon>Galeomorphii</taxon>
        <taxon>Galeoidea</taxon>
        <taxon>Carcharhiniformes</taxon>
        <taxon>Scyliorhinidae</taxon>
        <taxon>Scyliorhinus</taxon>
    </lineage>
</organism>
<feature type="compositionally biased region" description="Basic and acidic residues" evidence="7">
    <location>
        <begin position="205"/>
        <end position="221"/>
    </location>
</feature>
<dbReference type="GO" id="GO:0006335">
    <property type="term" value="P:DNA replication-dependent chromatin assembly"/>
    <property type="evidence" value="ECO:0007669"/>
    <property type="project" value="TreeGrafter"/>
</dbReference>
<dbReference type="InterPro" id="IPR051730">
    <property type="entry name" value="NASP-like"/>
</dbReference>
<dbReference type="GO" id="GO:0005654">
    <property type="term" value="C:nucleoplasm"/>
    <property type="evidence" value="ECO:0007669"/>
    <property type="project" value="TreeGrafter"/>
</dbReference>
<dbReference type="Gene3D" id="1.25.40.10">
    <property type="entry name" value="Tetratricopeptide repeat domain"/>
    <property type="match status" value="1"/>
</dbReference>
<dbReference type="PANTHER" id="PTHR15081">
    <property type="entry name" value="NUCLEAR AUTOANTIGENIC SPERM PROTEIN NASP -RELATED"/>
    <property type="match status" value="1"/>
</dbReference>